<reference evidence="3" key="1">
    <citation type="journal article" date="2020" name="MBio">
        <title>Horizontal gene transfer to a defensive symbiont with a reduced genome amongst a multipartite beetle microbiome.</title>
        <authorList>
            <person name="Waterworth S.C."/>
            <person name="Florez L.V."/>
            <person name="Rees E.R."/>
            <person name="Hertweck C."/>
            <person name="Kaltenpoth M."/>
            <person name="Kwan J.C."/>
        </authorList>
    </citation>
    <scope>NUCLEOTIDE SEQUENCE [LARGE SCALE GENOMIC DNA]</scope>
</reference>
<comment type="caution">
    <text evidence="2">The sequence shown here is derived from an EMBL/GenBank/DDBJ whole genome shotgun (WGS) entry which is preliminary data.</text>
</comment>
<accession>A0A833PJ05</accession>
<dbReference type="AlphaFoldDB" id="A0A833PJ05"/>
<sequence length="208" mass="24337">MRSIIAFFLFIFLIHSVQAAPLLQATISRESQVIGNDGVTHTSVFQERMYRDQNNVWLERVLPKHHQHSTDAKNKTSHKHLDLSETAQHYFLDNKKSTRLNLVLPEDKTVIHLQTVDIEMLGLTNCWTCVFSIFDSQSVKKMKITQQGNGYTWYESQNAKNKIKIKWAKLQPDQNPHPTSEYYATMDSIWKIHLERICRLWGLNLVKE</sequence>
<keyword evidence="1" id="KW-0732">Signal</keyword>
<evidence type="ECO:0000313" key="2">
    <source>
        <dbReference type="EMBL" id="KAF1027781.1"/>
    </source>
</evidence>
<gene>
    <name evidence="2" type="ORF">GAK29_00422</name>
</gene>
<evidence type="ECO:0000313" key="3">
    <source>
        <dbReference type="Proteomes" id="UP000490535"/>
    </source>
</evidence>
<feature type="signal peptide" evidence="1">
    <location>
        <begin position="1"/>
        <end position="19"/>
    </location>
</feature>
<protein>
    <submittedName>
        <fullName evidence="2">Uncharacterized protein</fullName>
    </submittedName>
</protein>
<feature type="chain" id="PRO_5032577125" evidence="1">
    <location>
        <begin position="20"/>
        <end position="208"/>
    </location>
</feature>
<organism evidence="2 3">
    <name type="scientific">Acinetobacter bereziniae</name>
    <name type="common">Acinetobacter genomosp. 10</name>
    <dbReference type="NCBI Taxonomy" id="106648"/>
    <lineage>
        <taxon>Bacteria</taxon>
        <taxon>Pseudomonadati</taxon>
        <taxon>Pseudomonadota</taxon>
        <taxon>Gammaproteobacteria</taxon>
        <taxon>Moraxellales</taxon>
        <taxon>Moraxellaceae</taxon>
        <taxon>Acinetobacter</taxon>
    </lineage>
</organism>
<name>A0A833PJ05_ACIBZ</name>
<dbReference type="Proteomes" id="UP000490535">
    <property type="component" value="Unassembled WGS sequence"/>
</dbReference>
<evidence type="ECO:0000256" key="1">
    <source>
        <dbReference type="SAM" id="SignalP"/>
    </source>
</evidence>
<proteinExistence type="predicted"/>
<dbReference type="EMBL" id="WNDP01000006">
    <property type="protein sequence ID" value="KAF1027781.1"/>
    <property type="molecule type" value="Genomic_DNA"/>
</dbReference>